<keyword evidence="5" id="KW-1185">Reference proteome</keyword>
<organism evidence="4 5">
    <name type="scientific">Trichomonas vaginalis (strain ATCC PRA-98 / G3)</name>
    <dbReference type="NCBI Taxonomy" id="412133"/>
    <lineage>
        <taxon>Eukaryota</taxon>
        <taxon>Metamonada</taxon>
        <taxon>Parabasalia</taxon>
        <taxon>Trichomonadida</taxon>
        <taxon>Trichomonadidae</taxon>
        <taxon>Trichomonas</taxon>
    </lineage>
</organism>
<evidence type="ECO:0000256" key="1">
    <source>
        <dbReference type="ARBA" id="ARBA00022737"/>
    </source>
</evidence>
<dbReference type="EMBL" id="DS113237">
    <property type="protein sequence ID" value="EAY16875.1"/>
    <property type="molecule type" value="Genomic_DNA"/>
</dbReference>
<protein>
    <submittedName>
        <fullName evidence="4">Histone-lysine N-methyltransferase, H3 lysine-9 specific, putative</fullName>
    </submittedName>
</protein>
<dbReference type="SMART" id="SM00248">
    <property type="entry name" value="ANK"/>
    <property type="match status" value="5"/>
</dbReference>
<dbReference type="Gene3D" id="1.25.40.20">
    <property type="entry name" value="Ankyrin repeat-containing domain"/>
    <property type="match status" value="2"/>
</dbReference>
<dbReference type="PROSITE" id="PS50088">
    <property type="entry name" value="ANK_REPEAT"/>
    <property type="match status" value="5"/>
</dbReference>
<dbReference type="PRINTS" id="PR01415">
    <property type="entry name" value="ANKYRIN"/>
</dbReference>
<feature type="repeat" description="ANK" evidence="3">
    <location>
        <begin position="139"/>
        <end position="171"/>
    </location>
</feature>
<dbReference type="Pfam" id="PF13637">
    <property type="entry name" value="Ank_4"/>
    <property type="match status" value="1"/>
</dbReference>
<reference evidence="4" key="2">
    <citation type="journal article" date="2007" name="Science">
        <title>Draft genome sequence of the sexually transmitted pathogen Trichomonas vaginalis.</title>
        <authorList>
            <person name="Carlton J.M."/>
            <person name="Hirt R.P."/>
            <person name="Silva J.C."/>
            <person name="Delcher A.L."/>
            <person name="Schatz M."/>
            <person name="Zhao Q."/>
            <person name="Wortman J.R."/>
            <person name="Bidwell S.L."/>
            <person name="Alsmark U.C.M."/>
            <person name="Besteiro S."/>
            <person name="Sicheritz-Ponten T."/>
            <person name="Noel C.J."/>
            <person name="Dacks J.B."/>
            <person name="Foster P.G."/>
            <person name="Simillion C."/>
            <person name="Van de Peer Y."/>
            <person name="Miranda-Saavedra D."/>
            <person name="Barton G.J."/>
            <person name="Westrop G.D."/>
            <person name="Mueller S."/>
            <person name="Dessi D."/>
            <person name="Fiori P.L."/>
            <person name="Ren Q."/>
            <person name="Paulsen I."/>
            <person name="Zhang H."/>
            <person name="Bastida-Corcuera F.D."/>
            <person name="Simoes-Barbosa A."/>
            <person name="Brown M.T."/>
            <person name="Hayes R.D."/>
            <person name="Mukherjee M."/>
            <person name="Okumura C.Y."/>
            <person name="Schneider R."/>
            <person name="Smith A.J."/>
            <person name="Vanacova S."/>
            <person name="Villalvazo M."/>
            <person name="Haas B.J."/>
            <person name="Pertea M."/>
            <person name="Feldblyum T.V."/>
            <person name="Utterback T.R."/>
            <person name="Shu C.L."/>
            <person name="Osoegawa K."/>
            <person name="de Jong P.J."/>
            <person name="Hrdy I."/>
            <person name="Horvathova L."/>
            <person name="Zubacova Z."/>
            <person name="Dolezal P."/>
            <person name="Malik S.B."/>
            <person name="Logsdon J.M. Jr."/>
            <person name="Henze K."/>
            <person name="Gupta A."/>
            <person name="Wang C.C."/>
            <person name="Dunne R.L."/>
            <person name="Upcroft J.A."/>
            <person name="Upcroft P."/>
            <person name="White O."/>
            <person name="Salzberg S.L."/>
            <person name="Tang P."/>
            <person name="Chiu C.-H."/>
            <person name="Lee Y.-S."/>
            <person name="Embley T.M."/>
            <person name="Coombs G.H."/>
            <person name="Mottram J.C."/>
            <person name="Tachezy J."/>
            <person name="Fraser-Liggett C.M."/>
            <person name="Johnson P.J."/>
        </authorList>
    </citation>
    <scope>NUCLEOTIDE SEQUENCE [LARGE SCALE GENOMIC DNA]</scope>
    <source>
        <strain evidence="4">G3</strain>
    </source>
</reference>
<keyword evidence="1" id="KW-0677">Repeat</keyword>
<dbReference type="RefSeq" id="XP_001329098.1">
    <property type="nucleotide sequence ID" value="XM_001329063.1"/>
</dbReference>
<feature type="repeat" description="ANK" evidence="3">
    <location>
        <begin position="78"/>
        <end position="105"/>
    </location>
</feature>
<feature type="repeat" description="ANK" evidence="3">
    <location>
        <begin position="205"/>
        <end position="225"/>
    </location>
</feature>
<evidence type="ECO:0000256" key="2">
    <source>
        <dbReference type="ARBA" id="ARBA00023043"/>
    </source>
</evidence>
<dbReference type="STRING" id="5722.A2DRS8"/>
<dbReference type="KEGG" id="tva:4774887"/>
<dbReference type="AlphaFoldDB" id="A2DRS8"/>
<dbReference type="Proteomes" id="UP000001542">
    <property type="component" value="Unassembled WGS sequence"/>
</dbReference>
<dbReference type="InterPro" id="IPR002110">
    <property type="entry name" value="Ankyrin_rpt"/>
</dbReference>
<dbReference type="InParanoid" id="A2DRS8"/>
<dbReference type="InterPro" id="IPR036770">
    <property type="entry name" value="Ankyrin_rpt-contain_sf"/>
</dbReference>
<gene>
    <name evidence="4" type="ORF">TVAG_150260</name>
</gene>
<dbReference type="VEuPathDB" id="TrichDB:TVAGG3_0978920"/>
<dbReference type="Pfam" id="PF12796">
    <property type="entry name" value="Ank_2"/>
    <property type="match status" value="1"/>
</dbReference>
<dbReference type="OrthoDB" id="539213at2759"/>
<evidence type="ECO:0000313" key="5">
    <source>
        <dbReference type="Proteomes" id="UP000001542"/>
    </source>
</evidence>
<dbReference type="SMR" id="A2DRS8"/>
<evidence type="ECO:0000313" key="4">
    <source>
        <dbReference type="EMBL" id="EAY16875.1"/>
    </source>
</evidence>
<dbReference type="eggNOG" id="KOG1082">
    <property type="taxonomic scope" value="Eukaryota"/>
</dbReference>
<dbReference type="SUPFAM" id="SSF48403">
    <property type="entry name" value="Ankyrin repeat"/>
    <property type="match status" value="1"/>
</dbReference>
<dbReference type="PANTHER" id="PTHR24188">
    <property type="entry name" value="ANKYRIN REPEAT PROTEIN"/>
    <property type="match status" value="1"/>
</dbReference>
<feature type="repeat" description="ANK" evidence="3">
    <location>
        <begin position="106"/>
        <end position="138"/>
    </location>
</feature>
<proteinExistence type="predicted"/>
<dbReference type="VEuPathDB" id="TrichDB:TVAG_150260"/>
<keyword evidence="2 3" id="KW-0040">ANK repeat</keyword>
<name>A2DRS8_TRIV3</name>
<dbReference type="PROSITE" id="PS50297">
    <property type="entry name" value="ANK_REP_REGION"/>
    <property type="match status" value="5"/>
</dbReference>
<accession>A2DRS8</accession>
<reference evidence="4" key="1">
    <citation type="submission" date="2006-10" db="EMBL/GenBank/DDBJ databases">
        <authorList>
            <person name="Amadeo P."/>
            <person name="Zhao Q."/>
            <person name="Wortman J."/>
            <person name="Fraser-Liggett C."/>
            <person name="Carlton J."/>
        </authorList>
    </citation>
    <scope>NUCLEOTIDE SEQUENCE</scope>
    <source>
        <strain evidence="4">G3</strain>
    </source>
</reference>
<dbReference type="PANTHER" id="PTHR24188:SF29">
    <property type="entry name" value="GH09064P"/>
    <property type="match status" value="1"/>
</dbReference>
<evidence type="ECO:0000256" key="3">
    <source>
        <dbReference type="PROSITE-ProRule" id="PRU00023"/>
    </source>
</evidence>
<sequence>MSFFLKCTALAKVVQINDELNTLKILYKIEKYKSSDDFDAIYNFLDHLSQNRYQKLMINACQEGLTNKKKKGSEGYMLHEASNKGNLKLVKSLIECGCDIEIKDIHECTPLMYASLNNHLEVVKYLISVGSNKEAKDNYGNTPLIYASYNGHIDVVKYLISVGADKEAKTNRGRTPLIYASIEGKLDIVRYLISVGADKEAKDNDGNTPLVLASKKGHNDVVKYLSRKYFIDFGFIQSKIWKIITLLASIKRLIR</sequence>
<feature type="repeat" description="ANK" evidence="3">
    <location>
        <begin position="172"/>
        <end position="204"/>
    </location>
</feature>